<evidence type="ECO:0000313" key="4">
    <source>
        <dbReference type="EMBL" id="TPG53260.1"/>
    </source>
</evidence>
<name>A0A502FV47_9PROT</name>
<dbReference type="InterPro" id="IPR046453">
    <property type="entry name" value="GpA_ATPase"/>
</dbReference>
<dbReference type="Proteomes" id="UP000317078">
    <property type="component" value="Unassembled WGS sequence"/>
</dbReference>
<dbReference type="OrthoDB" id="5181253at2"/>
<gene>
    <name evidence="4" type="ORF">EAH89_17230</name>
</gene>
<protein>
    <submittedName>
        <fullName evidence="4">Phage terminase large subunit family protein</fullName>
    </submittedName>
</protein>
<organism evidence="4 5">
    <name type="scientific">Muricoccus nepalensis</name>
    <dbReference type="NCBI Taxonomy" id="1854500"/>
    <lineage>
        <taxon>Bacteria</taxon>
        <taxon>Pseudomonadati</taxon>
        <taxon>Pseudomonadota</taxon>
        <taxon>Alphaproteobacteria</taxon>
        <taxon>Acetobacterales</taxon>
        <taxon>Roseomonadaceae</taxon>
        <taxon>Muricoccus</taxon>
    </lineage>
</organism>
<evidence type="ECO:0000313" key="5">
    <source>
        <dbReference type="Proteomes" id="UP000317078"/>
    </source>
</evidence>
<dbReference type="EMBL" id="RCZP01000018">
    <property type="protein sequence ID" value="TPG53260.1"/>
    <property type="molecule type" value="Genomic_DNA"/>
</dbReference>
<dbReference type="Pfam" id="PF20454">
    <property type="entry name" value="GpA_nuclease"/>
    <property type="match status" value="1"/>
</dbReference>
<feature type="region of interest" description="Disordered" evidence="1">
    <location>
        <begin position="691"/>
        <end position="720"/>
    </location>
</feature>
<dbReference type="GO" id="GO:0016887">
    <property type="term" value="F:ATP hydrolysis activity"/>
    <property type="evidence" value="ECO:0007669"/>
    <property type="project" value="InterPro"/>
</dbReference>
<proteinExistence type="predicted"/>
<comment type="caution">
    <text evidence="4">The sequence shown here is derived from an EMBL/GenBank/DDBJ whole genome shotgun (WGS) entry which is preliminary data.</text>
</comment>
<dbReference type="Pfam" id="PF05876">
    <property type="entry name" value="GpA_ATPase"/>
    <property type="match status" value="1"/>
</dbReference>
<evidence type="ECO:0000259" key="2">
    <source>
        <dbReference type="Pfam" id="PF05876"/>
    </source>
</evidence>
<feature type="domain" description="Phage terminase large subunit GpA ATPase" evidence="2">
    <location>
        <begin position="67"/>
        <end position="318"/>
    </location>
</feature>
<feature type="domain" description="Terminase large subunit GpA endonuclease" evidence="3">
    <location>
        <begin position="342"/>
        <end position="663"/>
    </location>
</feature>
<accession>A0A502FV47</accession>
<keyword evidence="5" id="KW-1185">Reference proteome</keyword>
<reference evidence="4 5" key="1">
    <citation type="journal article" date="2019" name="Environ. Microbiol.">
        <title>Species interactions and distinct microbial communities in high Arctic permafrost affected cryosols are associated with the CH4 and CO2 gas fluxes.</title>
        <authorList>
            <person name="Altshuler I."/>
            <person name="Hamel J."/>
            <person name="Turney S."/>
            <person name="Magnuson E."/>
            <person name="Levesque R."/>
            <person name="Greer C."/>
            <person name="Whyte L.G."/>
        </authorList>
    </citation>
    <scope>NUCLEOTIDE SEQUENCE [LARGE SCALE GENOMIC DNA]</scope>
    <source>
        <strain evidence="4 5">S9.3B</strain>
    </source>
</reference>
<sequence>MSSEPSSPAWRRRGFPTLMNDPGPFADSTALVLDAFSALIPPERLALSDYAARNRMLTDGIGEEARPFDLSRVPYLQGPSDALTSGEYTTVVIPGPGQCAKTTVAENWLQLTVEADPASFLWYMQTKPGVEAYVKKRIEPMIRAHPRMAGRIGSDASDDSLAFKNFGVMQAEFLSFGKNTLINKNAPRIVADEVDNYDLSELGEAKPVLDIRRQVFGEDSCLLMMSHPDLAVGMSPAGWKRGIMAVYADSTRGTWWWPCPRCGAHSSPNPGASRFMALDYPTDAPLDEVQDATRLACPTCGGLIEDRERRAMNAAGRWVGLGEDIDEDGRVTGTPRRHSTYGAWIVGVMSPFILGGIGGLARARVSAEREMERLGDEKTLRQVVVKQWGFPFVPTRRVGSVDAATVADRAEAGLTLNQVPDGVRFITAWADVQANRFELIRRGWGVAGESWVLGTERMTAETATDPASWDALLEALRRPLPLADGSGRFMRPRAVGMDLGGSAGVTSRAYEAWMRWRAAGKVRLLGKADGRDAWDVLPTQGAPGRNAARLQVVYPEDVRKDRKASGVARGQVPVARFNPNLFKDDLAAQLERAEPGAWFVHFPDGLKDQAGPPHSWFEQLVAERRKPTGAWQKAAAGARNEAGDTMVGSHVLARLHGMGRIDWDHPPGWAAPWDTNALVGLPGEVTVAGMPTAPRAVPAPTKPSPRPGYFNRPDKGFFRR</sequence>
<evidence type="ECO:0000256" key="1">
    <source>
        <dbReference type="SAM" id="MobiDB-lite"/>
    </source>
</evidence>
<evidence type="ECO:0000259" key="3">
    <source>
        <dbReference type="Pfam" id="PF20454"/>
    </source>
</evidence>
<dbReference type="InterPro" id="IPR046454">
    <property type="entry name" value="GpA_endonuclease"/>
</dbReference>
<dbReference type="GO" id="GO:0004519">
    <property type="term" value="F:endonuclease activity"/>
    <property type="evidence" value="ECO:0007669"/>
    <property type="project" value="InterPro"/>
</dbReference>
<dbReference type="AlphaFoldDB" id="A0A502FV47"/>